<dbReference type="GO" id="GO:0016874">
    <property type="term" value="F:ligase activity"/>
    <property type="evidence" value="ECO:0007669"/>
    <property type="project" value="UniProtKB-KW"/>
</dbReference>
<accession>A0A8J5TLP8</accession>
<organism evidence="2 3">
    <name type="scientific">Homarus americanus</name>
    <name type="common">American lobster</name>
    <dbReference type="NCBI Taxonomy" id="6706"/>
    <lineage>
        <taxon>Eukaryota</taxon>
        <taxon>Metazoa</taxon>
        <taxon>Ecdysozoa</taxon>
        <taxon>Arthropoda</taxon>
        <taxon>Crustacea</taxon>
        <taxon>Multicrustacea</taxon>
        <taxon>Malacostraca</taxon>
        <taxon>Eumalacostraca</taxon>
        <taxon>Eucarida</taxon>
        <taxon>Decapoda</taxon>
        <taxon>Pleocyemata</taxon>
        <taxon>Astacidea</taxon>
        <taxon>Nephropoidea</taxon>
        <taxon>Nephropidae</taxon>
        <taxon>Homarus</taxon>
    </lineage>
</organism>
<sequence>MPRPKEDIFSKNVEKTVGQVKRCAFSVLKYVADDDLKSKHLSDLEQVLVMCVEAKHSVAISREAAKEAEGRAKDDTNDESDVEKYEEAYLENLEELKQDINMQTVINKDPNVMAFRKQLMAQVDAQAWDVRIVYVLLSLT</sequence>
<reference evidence="2" key="1">
    <citation type="journal article" date="2021" name="Sci. Adv.">
        <title>The American lobster genome reveals insights on longevity, neural, and immune adaptations.</title>
        <authorList>
            <person name="Polinski J.M."/>
            <person name="Zimin A.V."/>
            <person name="Clark K.F."/>
            <person name="Kohn A.B."/>
            <person name="Sadowski N."/>
            <person name="Timp W."/>
            <person name="Ptitsyn A."/>
            <person name="Khanna P."/>
            <person name="Romanova D.Y."/>
            <person name="Williams P."/>
            <person name="Greenwood S.J."/>
            <person name="Moroz L.L."/>
            <person name="Walt D.R."/>
            <person name="Bodnar A.G."/>
        </authorList>
    </citation>
    <scope>NUCLEOTIDE SEQUENCE</scope>
    <source>
        <strain evidence="2">GMGI-L3</strain>
    </source>
</reference>
<protein>
    <submittedName>
        <fullName evidence="2">Putative E3 SUMO-protein ligase NSE2-like</fullName>
    </submittedName>
</protein>
<gene>
    <name evidence="2" type="ORF">Hamer_G000359</name>
</gene>
<evidence type="ECO:0000313" key="3">
    <source>
        <dbReference type="Proteomes" id="UP000747542"/>
    </source>
</evidence>
<dbReference type="EMBL" id="JAHLQT010002534">
    <property type="protein sequence ID" value="KAG7177120.1"/>
    <property type="molecule type" value="Genomic_DNA"/>
</dbReference>
<keyword evidence="3" id="KW-1185">Reference proteome</keyword>
<evidence type="ECO:0000256" key="1">
    <source>
        <dbReference type="SAM" id="MobiDB-lite"/>
    </source>
</evidence>
<feature type="compositionally biased region" description="Basic and acidic residues" evidence="1">
    <location>
        <begin position="63"/>
        <end position="75"/>
    </location>
</feature>
<comment type="caution">
    <text evidence="2">The sequence shown here is derived from an EMBL/GenBank/DDBJ whole genome shotgun (WGS) entry which is preliminary data.</text>
</comment>
<proteinExistence type="predicted"/>
<dbReference type="Proteomes" id="UP000747542">
    <property type="component" value="Unassembled WGS sequence"/>
</dbReference>
<name>A0A8J5TLP8_HOMAM</name>
<dbReference type="AlphaFoldDB" id="A0A8J5TLP8"/>
<evidence type="ECO:0000313" key="2">
    <source>
        <dbReference type="EMBL" id="KAG7177120.1"/>
    </source>
</evidence>
<keyword evidence="2" id="KW-0436">Ligase</keyword>
<feature type="region of interest" description="Disordered" evidence="1">
    <location>
        <begin position="63"/>
        <end position="84"/>
    </location>
</feature>